<dbReference type="Gene3D" id="3.30.530.20">
    <property type="match status" value="1"/>
</dbReference>
<dbReference type="InterPro" id="IPR000916">
    <property type="entry name" value="Bet_v_I/MLP"/>
</dbReference>
<dbReference type="Pfam" id="PF00407">
    <property type="entry name" value="Bet_v_1"/>
    <property type="match status" value="1"/>
</dbReference>
<evidence type="ECO:0000313" key="3">
    <source>
        <dbReference type="Proteomes" id="UP001374584"/>
    </source>
</evidence>
<organism evidence="2 3">
    <name type="scientific">Phaseolus coccineus</name>
    <name type="common">Scarlet runner bean</name>
    <name type="synonym">Phaseolus multiflorus</name>
    <dbReference type="NCBI Taxonomy" id="3886"/>
    <lineage>
        <taxon>Eukaryota</taxon>
        <taxon>Viridiplantae</taxon>
        <taxon>Streptophyta</taxon>
        <taxon>Embryophyta</taxon>
        <taxon>Tracheophyta</taxon>
        <taxon>Spermatophyta</taxon>
        <taxon>Magnoliopsida</taxon>
        <taxon>eudicotyledons</taxon>
        <taxon>Gunneridae</taxon>
        <taxon>Pentapetalae</taxon>
        <taxon>rosids</taxon>
        <taxon>fabids</taxon>
        <taxon>Fabales</taxon>
        <taxon>Fabaceae</taxon>
        <taxon>Papilionoideae</taxon>
        <taxon>50 kb inversion clade</taxon>
        <taxon>NPAAA clade</taxon>
        <taxon>indigoferoid/millettioid clade</taxon>
        <taxon>Phaseoleae</taxon>
        <taxon>Phaseolus</taxon>
    </lineage>
</organism>
<reference evidence="2 3" key="1">
    <citation type="submission" date="2024-01" db="EMBL/GenBank/DDBJ databases">
        <title>The genomes of 5 underutilized Papilionoideae crops provide insights into root nodulation and disease resistanc.</title>
        <authorList>
            <person name="Jiang F."/>
        </authorList>
    </citation>
    <scope>NUCLEOTIDE SEQUENCE [LARGE SCALE GENOMIC DNA]</scope>
    <source>
        <strain evidence="2">JINMINGXINNONG_FW02</strain>
        <tissue evidence="2">Leaves</tissue>
    </source>
</reference>
<dbReference type="AlphaFoldDB" id="A0AAN9LFH8"/>
<protein>
    <recommendedName>
        <fullName evidence="1">Bet v I/Major latex protein domain-containing protein</fullName>
    </recommendedName>
</protein>
<dbReference type="SUPFAM" id="SSF55961">
    <property type="entry name" value="Bet v1-like"/>
    <property type="match status" value="1"/>
</dbReference>
<dbReference type="EMBL" id="JAYMYR010000010">
    <property type="protein sequence ID" value="KAK7334631.1"/>
    <property type="molecule type" value="Genomic_DNA"/>
</dbReference>
<keyword evidence="3" id="KW-1185">Reference proteome</keyword>
<gene>
    <name evidence="2" type="ORF">VNO80_26391</name>
</gene>
<accession>A0AAN9LFH8</accession>
<comment type="caution">
    <text evidence="2">The sequence shown here is derived from an EMBL/GenBank/DDBJ whole genome shotgun (WGS) entry which is preliminary data.</text>
</comment>
<feature type="domain" description="Bet v I/Major latex protein" evidence="1">
    <location>
        <begin position="24"/>
        <end position="173"/>
    </location>
</feature>
<evidence type="ECO:0000313" key="2">
    <source>
        <dbReference type="EMBL" id="KAK7334631.1"/>
    </source>
</evidence>
<dbReference type="SMART" id="SM01037">
    <property type="entry name" value="Bet_v_1"/>
    <property type="match status" value="1"/>
</dbReference>
<dbReference type="InterPro" id="IPR023393">
    <property type="entry name" value="START-like_dom_sf"/>
</dbReference>
<dbReference type="InterPro" id="IPR051761">
    <property type="entry name" value="MLP-like_ligand-binding"/>
</dbReference>
<evidence type="ECO:0000259" key="1">
    <source>
        <dbReference type="SMART" id="SM01037"/>
    </source>
</evidence>
<dbReference type="CDD" id="cd07816">
    <property type="entry name" value="Bet_v1-like"/>
    <property type="match status" value="1"/>
</dbReference>
<dbReference type="Proteomes" id="UP001374584">
    <property type="component" value="Unassembled WGS sequence"/>
</dbReference>
<dbReference type="GO" id="GO:0006952">
    <property type="term" value="P:defense response"/>
    <property type="evidence" value="ECO:0007669"/>
    <property type="project" value="InterPro"/>
</dbReference>
<proteinExistence type="predicted"/>
<name>A0AAN9LFH8_PHACN</name>
<sequence>MINIDAHDIKNKKVSISIINRGVSQPQKIETKVHMKASAEQFYDVFCNRLHHIPNISPQQVQSVQIQKGEWGTEGSIISWNYIHDGNSCVAKEVVEGIDRENYKLSFKVLEGDLLGHYKSFKSNLQVTPKENGSVVMYTVEYEKQENHIPDPHTVLQVGVELIKNIDSYLTQEHN</sequence>
<dbReference type="PANTHER" id="PTHR31907">
    <property type="entry name" value="MLP-LIKE PROTEIN 423"/>
    <property type="match status" value="1"/>
</dbReference>